<dbReference type="PANTHER" id="PTHR32410">
    <property type="entry name" value="CYSTEINE/HISTIDINE-RICH C1 DOMAIN FAMILY PROTEIN"/>
    <property type="match status" value="1"/>
</dbReference>
<evidence type="ECO:0000259" key="5">
    <source>
        <dbReference type="Pfam" id="PF03107"/>
    </source>
</evidence>
<sequence length="202" mass="23565">MQVIQSPFHPQHALLLYPVPTNINNACNVCRGNIKCIAFICLECDFGLHSSCAMYQPHQIKYNRHEHHLLHLGKSIFVRTSPQCVECRQDCSDTLFYCKECKLSMHLECMELPYILKHRRHLHPLTLTSCVVEDDSGEYYCDICETQRNPELDVYYCEECTFIAHIGCVISEDEPPEEILEYLVPQRNRIEAETKRDKEKAD</sequence>
<gene>
    <name evidence="6" type="ORF">CCACVL1_10799</name>
</gene>
<dbReference type="Proteomes" id="UP000188268">
    <property type="component" value="Unassembled WGS sequence"/>
</dbReference>
<name>A0A1R3IPJ0_COCAP</name>
<dbReference type="InterPro" id="IPR019786">
    <property type="entry name" value="Zinc_finger_PHD-type_CS"/>
</dbReference>
<keyword evidence="1" id="KW-0479">Metal-binding</keyword>
<dbReference type="EMBL" id="AWWV01009721">
    <property type="protein sequence ID" value="OMO84503.1"/>
    <property type="molecule type" value="Genomic_DNA"/>
</dbReference>
<dbReference type="AlphaFoldDB" id="A0A1R3IPJ0"/>
<dbReference type="Gramene" id="OMO84503">
    <property type="protein sequence ID" value="OMO84503"/>
    <property type="gene ID" value="CCACVL1_10799"/>
</dbReference>
<dbReference type="InterPro" id="IPR046349">
    <property type="entry name" value="C1-like_sf"/>
</dbReference>
<keyword evidence="4" id="KW-0862">Zinc</keyword>
<protein>
    <submittedName>
        <fullName evidence="6">DC1 domain-containing protein</fullName>
    </submittedName>
</protein>
<feature type="domain" description="DC1" evidence="5">
    <location>
        <begin position="120"/>
        <end position="169"/>
    </location>
</feature>
<evidence type="ECO:0000313" key="7">
    <source>
        <dbReference type="Proteomes" id="UP000188268"/>
    </source>
</evidence>
<dbReference type="InterPro" id="IPR004146">
    <property type="entry name" value="DC1"/>
</dbReference>
<keyword evidence="3" id="KW-0863">Zinc-finger</keyword>
<proteinExistence type="predicted"/>
<evidence type="ECO:0000256" key="2">
    <source>
        <dbReference type="ARBA" id="ARBA00022737"/>
    </source>
</evidence>
<accession>A0A1R3IPJ0</accession>
<dbReference type="PANTHER" id="PTHR32410:SF207">
    <property type="entry name" value="DC1 DOMAIN-CONTAINING PROTEIN"/>
    <property type="match status" value="1"/>
</dbReference>
<dbReference type="STRING" id="210143.A0A1R3IPJ0"/>
<evidence type="ECO:0000313" key="6">
    <source>
        <dbReference type="EMBL" id="OMO84503.1"/>
    </source>
</evidence>
<evidence type="ECO:0000256" key="4">
    <source>
        <dbReference type="ARBA" id="ARBA00022833"/>
    </source>
</evidence>
<dbReference type="InterPro" id="IPR053192">
    <property type="entry name" value="Vacuole_Formation_Reg"/>
</dbReference>
<dbReference type="SUPFAM" id="SSF57889">
    <property type="entry name" value="Cysteine-rich domain"/>
    <property type="match status" value="2"/>
</dbReference>
<dbReference type="OrthoDB" id="1744448at2759"/>
<dbReference type="GO" id="GO:0008270">
    <property type="term" value="F:zinc ion binding"/>
    <property type="evidence" value="ECO:0007669"/>
    <property type="project" value="UniProtKB-KW"/>
</dbReference>
<evidence type="ECO:0000256" key="1">
    <source>
        <dbReference type="ARBA" id="ARBA00022723"/>
    </source>
</evidence>
<evidence type="ECO:0000256" key="3">
    <source>
        <dbReference type="ARBA" id="ARBA00022771"/>
    </source>
</evidence>
<organism evidence="6 7">
    <name type="scientific">Corchorus capsularis</name>
    <name type="common">Jute</name>
    <dbReference type="NCBI Taxonomy" id="210143"/>
    <lineage>
        <taxon>Eukaryota</taxon>
        <taxon>Viridiplantae</taxon>
        <taxon>Streptophyta</taxon>
        <taxon>Embryophyta</taxon>
        <taxon>Tracheophyta</taxon>
        <taxon>Spermatophyta</taxon>
        <taxon>Magnoliopsida</taxon>
        <taxon>eudicotyledons</taxon>
        <taxon>Gunneridae</taxon>
        <taxon>Pentapetalae</taxon>
        <taxon>rosids</taxon>
        <taxon>malvids</taxon>
        <taxon>Malvales</taxon>
        <taxon>Malvaceae</taxon>
        <taxon>Grewioideae</taxon>
        <taxon>Apeibeae</taxon>
        <taxon>Corchorus</taxon>
    </lineage>
</organism>
<keyword evidence="2" id="KW-0677">Repeat</keyword>
<comment type="caution">
    <text evidence="6">The sequence shown here is derived from an EMBL/GenBank/DDBJ whole genome shotgun (WGS) entry which is preliminary data.</text>
</comment>
<dbReference type="OMA" id="LECMELP"/>
<dbReference type="Pfam" id="PF03107">
    <property type="entry name" value="C1_2"/>
    <property type="match status" value="2"/>
</dbReference>
<feature type="domain" description="DC1" evidence="5">
    <location>
        <begin position="7"/>
        <end position="53"/>
    </location>
</feature>
<dbReference type="PROSITE" id="PS01359">
    <property type="entry name" value="ZF_PHD_1"/>
    <property type="match status" value="1"/>
</dbReference>
<keyword evidence="7" id="KW-1185">Reference proteome</keyword>
<reference evidence="6 7" key="1">
    <citation type="submission" date="2013-09" db="EMBL/GenBank/DDBJ databases">
        <title>Corchorus capsularis genome sequencing.</title>
        <authorList>
            <person name="Alam M."/>
            <person name="Haque M.S."/>
            <person name="Islam M.S."/>
            <person name="Emdad E.M."/>
            <person name="Islam M.M."/>
            <person name="Ahmed B."/>
            <person name="Halim A."/>
            <person name="Hossen Q.M.M."/>
            <person name="Hossain M.Z."/>
            <person name="Ahmed R."/>
            <person name="Khan M.M."/>
            <person name="Islam R."/>
            <person name="Rashid M.M."/>
            <person name="Khan S.A."/>
            <person name="Rahman M.S."/>
            <person name="Alam M."/>
        </authorList>
    </citation>
    <scope>NUCLEOTIDE SEQUENCE [LARGE SCALE GENOMIC DNA]</scope>
    <source>
        <strain evidence="7">cv. CVL-1</strain>
        <tissue evidence="6">Whole seedling</tissue>
    </source>
</reference>